<evidence type="ECO:0000256" key="6">
    <source>
        <dbReference type="ARBA" id="ARBA00022741"/>
    </source>
</evidence>
<evidence type="ECO:0000256" key="2">
    <source>
        <dbReference type="ARBA" id="ARBA00008226"/>
    </source>
</evidence>
<dbReference type="InterPro" id="IPR006195">
    <property type="entry name" value="aa-tRNA-synth_II"/>
</dbReference>
<keyword evidence="6" id="KW-0547">Nucleotide-binding</keyword>
<dbReference type="Gene3D" id="3.30.930.10">
    <property type="entry name" value="Bira Bifunctional Protein, Domain 2"/>
    <property type="match status" value="1"/>
</dbReference>
<comment type="catalytic activity">
    <reaction evidence="11">
        <text>tRNA(Asn) + L-asparagine + ATP = L-asparaginyl-tRNA(Asn) + AMP + diphosphate + H(+)</text>
        <dbReference type="Rhea" id="RHEA:11180"/>
        <dbReference type="Rhea" id="RHEA-COMP:9659"/>
        <dbReference type="Rhea" id="RHEA-COMP:9674"/>
        <dbReference type="ChEBI" id="CHEBI:15378"/>
        <dbReference type="ChEBI" id="CHEBI:30616"/>
        <dbReference type="ChEBI" id="CHEBI:33019"/>
        <dbReference type="ChEBI" id="CHEBI:58048"/>
        <dbReference type="ChEBI" id="CHEBI:78442"/>
        <dbReference type="ChEBI" id="CHEBI:78515"/>
        <dbReference type="ChEBI" id="CHEBI:456215"/>
        <dbReference type="EC" id="6.1.1.22"/>
    </reaction>
</comment>
<dbReference type="Gene3D" id="2.40.50.140">
    <property type="entry name" value="Nucleic acid-binding proteins"/>
    <property type="match status" value="1"/>
</dbReference>
<dbReference type="RefSeq" id="XP_013283909.1">
    <property type="nucleotide sequence ID" value="XM_013428455.1"/>
</dbReference>
<dbReference type="PANTHER" id="PTHR22594:SF16">
    <property type="entry name" value="ASPARAGINE--TRNA LIGASE, CYTOPLASMIC"/>
    <property type="match status" value="1"/>
</dbReference>
<dbReference type="GO" id="GO:0004816">
    <property type="term" value="F:asparagine-tRNA ligase activity"/>
    <property type="evidence" value="ECO:0007669"/>
    <property type="project" value="UniProtKB-EC"/>
</dbReference>
<dbReference type="InterPro" id="IPR004522">
    <property type="entry name" value="Asn-tRNA-ligase"/>
</dbReference>
<dbReference type="Pfam" id="PF20917">
    <property type="entry name" value="AsnRS_N"/>
    <property type="match status" value="1"/>
</dbReference>
<organism evidence="14 15">
    <name type="scientific">Fonsecaea pedrosoi CBS 271.37</name>
    <dbReference type="NCBI Taxonomy" id="1442368"/>
    <lineage>
        <taxon>Eukaryota</taxon>
        <taxon>Fungi</taxon>
        <taxon>Dikarya</taxon>
        <taxon>Ascomycota</taxon>
        <taxon>Pezizomycotina</taxon>
        <taxon>Eurotiomycetes</taxon>
        <taxon>Chaetothyriomycetidae</taxon>
        <taxon>Chaetothyriales</taxon>
        <taxon>Herpotrichiellaceae</taxon>
        <taxon>Fonsecaea</taxon>
    </lineage>
</organism>
<evidence type="ECO:0000256" key="8">
    <source>
        <dbReference type="ARBA" id="ARBA00022917"/>
    </source>
</evidence>
<dbReference type="STRING" id="1442368.A0A0D2DQN6"/>
<dbReference type="AlphaFoldDB" id="A0A0D2DQN6"/>
<dbReference type="PROSITE" id="PS50862">
    <property type="entry name" value="AA_TRNA_LIGASE_II"/>
    <property type="match status" value="1"/>
</dbReference>
<feature type="compositionally biased region" description="Acidic residues" evidence="12">
    <location>
        <begin position="1"/>
        <end position="12"/>
    </location>
</feature>
<keyword evidence="7" id="KW-0067">ATP-binding</keyword>
<dbReference type="InterPro" id="IPR012340">
    <property type="entry name" value="NA-bd_OB-fold"/>
</dbReference>
<dbReference type="SUPFAM" id="SSF50249">
    <property type="entry name" value="Nucleic acid-binding proteins"/>
    <property type="match status" value="1"/>
</dbReference>
<dbReference type="InterPro" id="IPR048952">
    <property type="entry name" value="AsnRS_N"/>
</dbReference>
<dbReference type="InterPro" id="IPR004364">
    <property type="entry name" value="Aa-tRNA-synt_II"/>
</dbReference>
<feature type="region of interest" description="Disordered" evidence="12">
    <location>
        <begin position="1"/>
        <end position="21"/>
    </location>
</feature>
<feature type="region of interest" description="Disordered" evidence="12">
    <location>
        <begin position="39"/>
        <end position="61"/>
    </location>
</feature>
<sequence>MDTFYVDEDVGRDDDSATGSEAAPYKTLLFAMIQHPKATYKTRKSETTPADANADPASRLEWKPASKSALKKATNLYEQHQRKQAKQADLAIREQQEVERRKQVLEEAKKVVIAEDESLPAPVKIKLNTVDPAIIKLGTADSKGTRVRVVGRVHHLRSQKDIIFVTLKDGKGLMQCVFSGNLIKTYAAMTLTLETSLEIRGELKSLPSGAHAPLDRELHADYFTVIGAAVGDKEAITNKVQEDGDAQKLLDNRHLTLRGDVSSSVMKVRAAVEMAFVKAYEEVQFTKVSPPAMVQTQVEGGATLFEFNYYGEKAYLTQSSQLYLETCLPGLGDVYCIEKSFRAEKSLTRRHLSEYTHVEAELDFISFDDLLNHIEHMVCRVIEIALADPLIAKYVYDLNPDFKAPSRPFRRMKYSEAIAWLVEHEIPNEEGKPHDFGDDIAEAAERRMTDILNVPIFLTHFPTEIKAFYMQKDPSDPRVTESVDVLMPGVGEIVGGSMRIWDYEELIAAYKREGIDPEPYYWYTDQRRYGTSPHGGYGLGLERFLAWMCGRWTVRECCLYPRFAYRCKP</sequence>
<evidence type="ECO:0000256" key="5">
    <source>
        <dbReference type="ARBA" id="ARBA00022598"/>
    </source>
</evidence>
<dbReference type="GO" id="GO:0003676">
    <property type="term" value="F:nucleic acid binding"/>
    <property type="evidence" value="ECO:0007669"/>
    <property type="project" value="InterPro"/>
</dbReference>
<dbReference type="FunFam" id="3.30.930.10:FF:000040">
    <property type="entry name" value="Asparagine--tRNA ligase, cytoplasmic"/>
    <property type="match status" value="1"/>
</dbReference>
<dbReference type="Gene3D" id="3.30.1910.20">
    <property type="entry name" value="asparaginyl-tRNA synthetase, N-terminal domain"/>
    <property type="match status" value="1"/>
</dbReference>
<feature type="domain" description="Aminoacyl-transfer RNA synthetases class-II family profile" evidence="13">
    <location>
        <begin position="266"/>
        <end position="561"/>
    </location>
</feature>
<dbReference type="VEuPathDB" id="FungiDB:Z517_06716"/>
<dbReference type="GO" id="GO:0006421">
    <property type="term" value="P:asparaginyl-tRNA aminoacylation"/>
    <property type="evidence" value="ECO:0007669"/>
    <property type="project" value="InterPro"/>
</dbReference>
<evidence type="ECO:0000256" key="9">
    <source>
        <dbReference type="ARBA" id="ARBA00023146"/>
    </source>
</evidence>
<dbReference type="InterPro" id="IPR002312">
    <property type="entry name" value="Asp/Asn-tRNA-synth_IIb"/>
</dbReference>
<evidence type="ECO:0000256" key="3">
    <source>
        <dbReference type="ARBA" id="ARBA00012816"/>
    </source>
</evidence>
<keyword evidence="8" id="KW-0648">Protein biosynthesis</keyword>
<dbReference type="PANTHER" id="PTHR22594">
    <property type="entry name" value="ASPARTYL/LYSYL-TRNA SYNTHETASE"/>
    <property type="match status" value="1"/>
</dbReference>
<name>A0A0D2DQN6_9EURO</name>
<dbReference type="PRINTS" id="PR01042">
    <property type="entry name" value="TRNASYNTHASP"/>
</dbReference>
<dbReference type="SUPFAM" id="SSF55681">
    <property type="entry name" value="Class II aaRS and biotin synthetases"/>
    <property type="match status" value="1"/>
</dbReference>
<dbReference type="Pfam" id="PF00152">
    <property type="entry name" value="tRNA-synt_2"/>
    <property type="match status" value="1"/>
</dbReference>
<evidence type="ECO:0000256" key="1">
    <source>
        <dbReference type="ARBA" id="ARBA00004496"/>
    </source>
</evidence>
<keyword evidence="15" id="KW-1185">Reference proteome</keyword>
<evidence type="ECO:0000259" key="13">
    <source>
        <dbReference type="PROSITE" id="PS50862"/>
    </source>
</evidence>
<keyword evidence="5 14" id="KW-0436">Ligase</keyword>
<dbReference type="CDD" id="cd04323">
    <property type="entry name" value="AsnRS_cyto_like_N"/>
    <property type="match status" value="1"/>
</dbReference>
<comment type="subcellular location">
    <subcellularLocation>
        <location evidence="1">Cytoplasm</location>
    </subcellularLocation>
</comment>
<evidence type="ECO:0000313" key="14">
    <source>
        <dbReference type="EMBL" id="KIW80101.1"/>
    </source>
</evidence>
<dbReference type="Pfam" id="PF01336">
    <property type="entry name" value="tRNA_anti-codon"/>
    <property type="match status" value="1"/>
</dbReference>
<dbReference type="Proteomes" id="UP000053029">
    <property type="component" value="Unassembled WGS sequence"/>
</dbReference>
<dbReference type="InterPro" id="IPR045864">
    <property type="entry name" value="aa-tRNA-synth_II/BPL/LPL"/>
</dbReference>
<evidence type="ECO:0000256" key="7">
    <source>
        <dbReference type="ARBA" id="ARBA00022840"/>
    </source>
</evidence>
<dbReference type="InterPro" id="IPR004365">
    <property type="entry name" value="NA-bd_OB_tRNA"/>
</dbReference>
<comment type="similarity">
    <text evidence="2">Belongs to the class-II aminoacyl-tRNA synthetase family.</text>
</comment>
<dbReference type="OrthoDB" id="1931232at2759"/>
<evidence type="ECO:0000256" key="11">
    <source>
        <dbReference type="ARBA" id="ARBA00047844"/>
    </source>
</evidence>
<evidence type="ECO:0000256" key="12">
    <source>
        <dbReference type="SAM" id="MobiDB-lite"/>
    </source>
</evidence>
<dbReference type="EMBL" id="KN846972">
    <property type="protein sequence ID" value="KIW80101.1"/>
    <property type="molecule type" value="Genomic_DNA"/>
</dbReference>
<reference evidence="14 15" key="1">
    <citation type="submission" date="2015-01" db="EMBL/GenBank/DDBJ databases">
        <title>The Genome Sequence of Fonsecaea pedrosoi CBS 271.37.</title>
        <authorList>
            <consortium name="The Broad Institute Genomics Platform"/>
            <person name="Cuomo C."/>
            <person name="de Hoog S."/>
            <person name="Gorbushina A."/>
            <person name="Stielow B."/>
            <person name="Teixiera M."/>
            <person name="Abouelleil A."/>
            <person name="Chapman S.B."/>
            <person name="Priest M."/>
            <person name="Young S.K."/>
            <person name="Wortman J."/>
            <person name="Nusbaum C."/>
            <person name="Birren B."/>
        </authorList>
    </citation>
    <scope>NUCLEOTIDE SEQUENCE [LARGE SCALE GENOMIC DNA]</scope>
    <source>
        <strain evidence="14 15">CBS 271.37</strain>
    </source>
</reference>
<dbReference type="CDD" id="cd00776">
    <property type="entry name" value="AsxRS_core"/>
    <property type="match status" value="1"/>
</dbReference>
<dbReference type="NCBIfam" id="TIGR00457">
    <property type="entry name" value="asnS"/>
    <property type="match status" value="1"/>
</dbReference>
<dbReference type="HOGENOM" id="CLU_004553_2_10_1"/>
<evidence type="ECO:0000256" key="10">
    <source>
        <dbReference type="ARBA" id="ARBA00029886"/>
    </source>
</evidence>
<accession>A0A0D2DQN6</accession>
<keyword evidence="9" id="KW-0030">Aminoacyl-tRNA synthetase</keyword>
<keyword evidence="4" id="KW-0963">Cytoplasm</keyword>
<gene>
    <name evidence="14" type="ORF">Z517_06716</name>
</gene>
<dbReference type="GeneID" id="25306206"/>
<evidence type="ECO:0000256" key="4">
    <source>
        <dbReference type="ARBA" id="ARBA00022490"/>
    </source>
</evidence>
<proteinExistence type="inferred from homology"/>
<evidence type="ECO:0000313" key="15">
    <source>
        <dbReference type="Proteomes" id="UP000053029"/>
    </source>
</evidence>
<dbReference type="GO" id="GO:0005737">
    <property type="term" value="C:cytoplasm"/>
    <property type="evidence" value="ECO:0007669"/>
    <property type="project" value="UniProtKB-SubCell"/>
</dbReference>
<protein>
    <recommendedName>
        <fullName evidence="3">asparagine--tRNA ligase</fullName>
        <ecNumber evidence="3">6.1.1.22</ecNumber>
    </recommendedName>
    <alternativeName>
        <fullName evidence="10">Asparaginyl-tRNA synthetase</fullName>
    </alternativeName>
</protein>
<dbReference type="EC" id="6.1.1.22" evidence="3"/>
<dbReference type="GO" id="GO:0005524">
    <property type="term" value="F:ATP binding"/>
    <property type="evidence" value="ECO:0007669"/>
    <property type="project" value="UniProtKB-KW"/>
</dbReference>